<comment type="caution">
    <text evidence="2">The sequence shown here is derived from an EMBL/GenBank/DDBJ whole genome shotgun (WGS) entry which is preliminary data.</text>
</comment>
<gene>
    <name evidence="2" type="ORF">HMPREF1650_10860</name>
</gene>
<evidence type="ECO:0000256" key="1">
    <source>
        <dbReference type="SAM" id="MobiDB-lite"/>
    </source>
</evidence>
<feature type="compositionally biased region" description="Basic and acidic residues" evidence="1">
    <location>
        <begin position="39"/>
        <end position="57"/>
    </location>
</feature>
<evidence type="ECO:0000313" key="3">
    <source>
        <dbReference type="Proteomes" id="UP000029548"/>
    </source>
</evidence>
<protein>
    <submittedName>
        <fullName evidence="2">Uncharacterized protein</fullName>
    </submittedName>
</protein>
<evidence type="ECO:0000313" key="2">
    <source>
        <dbReference type="EMBL" id="KGF15597.1"/>
    </source>
</evidence>
<dbReference type="AlphaFoldDB" id="A0A095ZA38"/>
<sequence length="126" mass="13622">MGKFAGLAVIGIVAVIGVFAFINAVGGGGGGEVVRTVVREAPDKDDGKDKNRDREPGSVEGTRVTWRGPLVDEYGLDGVQMDGVFERVRECLPVERAQFLELCLQGREADWYDEGGYGDEATEVEE</sequence>
<feature type="region of interest" description="Disordered" evidence="1">
    <location>
        <begin position="39"/>
        <end position="62"/>
    </location>
</feature>
<reference evidence="2 3" key="1">
    <citation type="submission" date="2014-07" db="EMBL/GenBank/DDBJ databases">
        <authorList>
            <person name="McCorrison J."/>
            <person name="Sanka R."/>
            <person name="Torralba M."/>
            <person name="Gillis M."/>
            <person name="Haft D.H."/>
            <person name="Methe B."/>
            <person name="Sutton G."/>
            <person name="Nelson K.E."/>
        </authorList>
    </citation>
    <scope>NUCLEOTIDE SEQUENCE [LARGE SCALE GENOMIC DNA]</scope>
    <source>
        <strain evidence="2 3">DNF00450</strain>
    </source>
</reference>
<accession>A0A095ZA38</accession>
<dbReference type="RefSeq" id="WP_035123167.1">
    <property type="nucleotide sequence ID" value="NZ_JRNE01000074.1"/>
</dbReference>
<name>A0A095ZA38_9CORY</name>
<proteinExistence type="predicted"/>
<organism evidence="2 3">
    <name type="scientific">Corynebacterium freneyi DNF00450</name>
    <dbReference type="NCBI Taxonomy" id="1287475"/>
    <lineage>
        <taxon>Bacteria</taxon>
        <taxon>Bacillati</taxon>
        <taxon>Actinomycetota</taxon>
        <taxon>Actinomycetes</taxon>
        <taxon>Mycobacteriales</taxon>
        <taxon>Corynebacteriaceae</taxon>
        <taxon>Corynebacterium</taxon>
    </lineage>
</organism>
<dbReference type="EMBL" id="JRNE01000074">
    <property type="protein sequence ID" value="KGF15597.1"/>
    <property type="molecule type" value="Genomic_DNA"/>
</dbReference>
<dbReference type="Proteomes" id="UP000029548">
    <property type="component" value="Unassembled WGS sequence"/>
</dbReference>